<dbReference type="AlphaFoldDB" id="A0AAE1K7F4"/>
<gene>
    <name evidence="1" type="ORF">Pcinc_028320</name>
</gene>
<sequence length="134" mass="14631">MTRRGKRLLRPLSIGQCATLRVPDVDRGPTDPRNLLVDVLKNHDGLYTVGCREGILGPKFTAADLSAREQPLIKVEEVPDVCLSVRTATARSTGGQGYARCQCTTQCTSGRCSCQRKKVKCNSRCHPGKSCKNV</sequence>
<name>A0AAE1K7F4_PETCI</name>
<keyword evidence="2" id="KW-1185">Reference proteome</keyword>
<organism evidence="1 2">
    <name type="scientific">Petrolisthes cinctipes</name>
    <name type="common">Flat porcelain crab</name>
    <dbReference type="NCBI Taxonomy" id="88211"/>
    <lineage>
        <taxon>Eukaryota</taxon>
        <taxon>Metazoa</taxon>
        <taxon>Ecdysozoa</taxon>
        <taxon>Arthropoda</taxon>
        <taxon>Crustacea</taxon>
        <taxon>Multicrustacea</taxon>
        <taxon>Malacostraca</taxon>
        <taxon>Eumalacostraca</taxon>
        <taxon>Eucarida</taxon>
        <taxon>Decapoda</taxon>
        <taxon>Pleocyemata</taxon>
        <taxon>Anomura</taxon>
        <taxon>Galatheoidea</taxon>
        <taxon>Porcellanidae</taxon>
        <taxon>Petrolisthes</taxon>
    </lineage>
</organism>
<protein>
    <submittedName>
        <fullName evidence="1">Uncharacterized protein</fullName>
    </submittedName>
</protein>
<evidence type="ECO:0000313" key="1">
    <source>
        <dbReference type="EMBL" id="KAK3866122.1"/>
    </source>
</evidence>
<accession>A0AAE1K7F4</accession>
<dbReference type="EMBL" id="JAWQEG010003459">
    <property type="protein sequence ID" value="KAK3866122.1"/>
    <property type="molecule type" value="Genomic_DNA"/>
</dbReference>
<comment type="caution">
    <text evidence="1">The sequence shown here is derived from an EMBL/GenBank/DDBJ whole genome shotgun (WGS) entry which is preliminary data.</text>
</comment>
<proteinExistence type="predicted"/>
<evidence type="ECO:0000313" key="2">
    <source>
        <dbReference type="Proteomes" id="UP001286313"/>
    </source>
</evidence>
<dbReference type="Proteomes" id="UP001286313">
    <property type="component" value="Unassembled WGS sequence"/>
</dbReference>
<reference evidence="1" key="1">
    <citation type="submission" date="2023-10" db="EMBL/GenBank/DDBJ databases">
        <title>Genome assemblies of two species of porcelain crab, Petrolisthes cinctipes and Petrolisthes manimaculis (Anomura: Porcellanidae).</title>
        <authorList>
            <person name="Angst P."/>
        </authorList>
    </citation>
    <scope>NUCLEOTIDE SEQUENCE</scope>
    <source>
        <strain evidence="1">PB745_01</strain>
        <tissue evidence="1">Gill</tissue>
    </source>
</reference>